<dbReference type="NCBIfam" id="NF038167">
    <property type="entry name" value="cyan_ocin_like"/>
    <property type="match status" value="1"/>
</dbReference>
<proteinExistence type="predicted"/>
<accession>A0ABR8HHG2</accession>
<comment type="caution">
    <text evidence="1">The sequence shown here is derived from an EMBL/GenBank/DDBJ whole genome shotgun (WGS) entry which is preliminary data.</text>
</comment>
<sequence length="83" mass="8813">MSGELFRDLSDEQLEVVVGGADLALNTTFYISRENIFSGSSYSGPNGSIASSYGSSKQIATAGLAFLALDLNDIADLSKFKLR</sequence>
<dbReference type="RefSeq" id="WP_190952014.1">
    <property type="nucleotide sequence ID" value="NZ_JACJTC010000025.1"/>
</dbReference>
<protein>
    <submittedName>
        <fullName evidence="1">Uncharacterized protein</fullName>
    </submittedName>
</protein>
<evidence type="ECO:0000313" key="2">
    <source>
        <dbReference type="Proteomes" id="UP000606396"/>
    </source>
</evidence>
<dbReference type="InterPro" id="IPR049891">
    <property type="entry name" value="CTB"/>
</dbReference>
<name>A0ABR8HHG2_NOSPU</name>
<dbReference type="EMBL" id="JACJTC010000025">
    <property type="protein sequence ID" value="MBD2615274.1"/>
    <property type="molecule type" value="Genomic_DNA"/>
</dbReference>
<evidence type="ECO:0000313" key="1">
    <source>
        <dbReference type="EMBL" id="MBD2615274.1"/>
    </source>
</evidence>
<keyword evidence="2" id="KW-1185">Reference proteome</keyword>
<dbReference type="Proteomes" id="UP000606396">
    <property type="component" value="Unassembled WGS sequence"/>
</dbReference>
<organism evidence="1 2">
    <name type="scientific">Nostoc punctiforme FACHB-252</name>
    <dbReference type="NCBI Taxonomy" id="1357509"/>
    <lineage>
        <taxon>Bacteria</taxon>
        <taxon>Bacillati</taxon>
        <taxon>Cyanobacteriota</taxon>
        <taxon>Cyanophyceae</taxon>
        <taxon>Nostocales</taxon>
        <taxon>Nostocaceae</taxon>
        <taxon>Nostoc</taxon>
    </lineage>
</organism>
<gene>
    <name evidence="1" type="ORF">H6G94_29165</name>
</gene>
<reference evidence="1 2" key="1">
    <citation type="journal article" date="2020" name="ISME J.">
        <title>Comparative genomics reveals insights into cyanobacterial evolution and habitat adaptation.</title>
        <authorList>
            <person name="Chen M.Y."/>
            <person name="Teng W.K."/>
            <person name="Zhao L."/>
            <person name="Hu C.X."/>
            <person name="Zhou Y.K."/>
            <person name="Han B.P."/>
            <person name="Song L.R."/>
            <person name="Shu W.S."/>
        </authorList>
    </citation>
    <scope>NUCLEOTIDE SEQUENCE [LARGE SCALE GENOMIC DNA]</scope>
    <source>
        <strain evidence="1 2">FACHB-252</strain>
    </source>
</reference>